<gene>
    <name evidence="5" type="ORF">JW744_05775</name>
</gene>
<comment type="similarity">
    <text evidence="1">Belongs to the methyltransferase superfamily.</text>
</comment>
<protein>
    <submittedName>
        <fullName evidence="5">Methyltransferase domain-containing protein</fullName>
    </submittedName>
</protein>
<dbReference type="PANTHER" id="PTHR44942">
    <property type="entry name" value="METHYLTRANSF_11 DOMAIN-CONTAINING PROTEIN"/>
    <property type="match status" value="1"/>
</dbReference>
<evidence type="ECO:0000313" key="5">
    <source>
        <dbReference type="EMBL" id="MBN2067949.1"/>
    </source>
</evidence>
<dbReference type="EMBL" id="JAFGDB010000102">
    <property type="protein sequence ID" value="MBN2067949.1"/>
    <property type="molecule type" value="Genomic_DNA"/>
</dbReference>
<dbReference type="Pfam" id="PF08241">
    <property type="entry name" value="Methyltransf_11"/>
    <property type="match status" value="1"/>
</dbReference>
<proteinExistence type="inferred from homology"/>
<feature type="domain" description="Methyltransferase type 11" evidence="4">
    <location>
        <begin position="37"/>
        <end position="119"/>
    </location>
</feature>
<name>A0A938YVL8_9ARCH</name>
<accession>A0A938YVL8</accession>
<sequence>MGYYNEISAGYNMLHSEEQLAKAALIKKHADFRGLLLDIGAGTGLATVQFQGNAECIALDPAIEMLRQFPGMKVVGRAEQLPFKNASFDSVISITALHHSNIEQAKPEIGRVSKENAAIAVSFFKRAANFGKARGLFKGFREIDSEKDLIFVKQRIALKIKQPF</sequence>
<dbReference type="InterPro" id="IPR051052">
    <property type="entry name" value="Diverse_substrate_MTase"/>
</dbReference>
<dbReference type="GO" id="GO:0032259">
    <property type="term" value="P:methylation"/>
    <property type="evidence" value="ECO:0007669"/>
    <property type="project" value="UniProtKB-KW"/>
</dbReference>
<dbReference type="AlphaFoldDB" id="A0A938YVL8"/>
<evidence type="ECO:0000313" key="6">
    <source>
        <dbReference type="Proteomes" id="UP000809243"/>
    </source>
</evidence>
<keyword evidence="2 5" id="KW-0489">Methyltransferase</keyword>
<dbReference type="Proteomes" id="UP000809243">
    <property type="component" value="Unassembled WGS sequence"/>
</dbReference>
<keyword evidence="3" id="KW-0808">Transferase</keyword>
<organism evidence="5 6">
    <name type="scientific">Candidatus Iainarchaeum sp</name>
    <dbReference type="NCBI Taxonomy" id="3101447"/>
    <lineage>
        <taxon>Archaea</taxon>
        <taxon>Candidatus Iainarchaeota</taxon>
        <taxon>Candidatus Iainarchaeia</taxon>
        <taxon>Candidatus Iainarchaeales</taxon>
        <taxon>Candidatus Iainarchaeaceae</taxon>
        <taxon>Candidatus Iainarchaeum</taxon>
    </lineage>
</organism>
<reference evidence="5" key="1">
    <citation type="submission" date="2021-01" db="EMBL/GenBank/DDBJ databases">
        <title>Active Sulfur Cycling in an Early Earth Analoge.</title>
        <authorList>
            <person name="Hahn C.R."/>
            <person name="Youssef N.H."/>
            <person name="Elshahed M."/>
        </authorList>
    </citation>
    <scope>NUCLEOTIDE SEQUENCE</scope>
    <source>
        <strain evidence="5">Zod_Metabat.1151</strain>
    </source>
</reference>
<dbReference type="InterPro" id="IPR013216">
    <property type="entry name" value="Methyltransf_11"/>
</dbReference>
<dbReference type="PANTHER" id="PTHR44942:SF4">
    <property type="entry name" value="METHYLTRANSFERASE TYPE 11 DOMAIN-CONTAINING PROTEIN"/>
    <property type="match status" value="1"/>
</dbReference>
<dbReference type="GO" id="GO:0008757">
    <property type="term" value="F:S-adenosylmethionine-dependent methyltransferase activity"/>
    <property type="evidence" value="ECO:0007669"/>
    <property type="project" value="InterPro"/>
</dbReference>
<evidence type="ECO:0000259" key="4">
    <source>
        <dbReference type="Pfam" id="PF08241"/>
    </source>
</evidence>
<dbReference type="SUPFAM" id="SSF53335">
    <property type="entry name" value="S-adenosyl-L-methionine-dependent methyltransferases"/>
    <property type="match status" value="1"/>
</dbReference>
<evidence type="ECO:0000256" key="3">
    <source>
        <dbReference type="ARBA" id="ARBA00022679"/>
    </source>
</evidence>
<evidence type="ECO:0000256" key="1">
    <source>
        <dbReference type="ARBA" id="ARBA00008361"/>
    </source>
</evidence>
<dbReference type="Gene3D" id="3.40.50.150">
    <property type="entry name" value="Vaccinia Virus protein VP39"/>
    <property type="match status" value="1"/>
</dbReference>
<comment type="caution">
    <text evidence="5">The sequence shown here is derived from an EMBL/GenBank/DDBJ whole genome shotgun (WGS) entry which is preliminary data.</text>
</comment>
<evidence type="ECO:0000256" key="2">
    <source>
        <dbReference type="ARBA" id="ARBA00022603"/>
    </source>
</evidence>
<dbReference type="CDD" id="cd02440">
    <property type="entry name" value="AdoMet_MTases"/>
    <property type="match status" value="1"/>
</dbReference>
<dbReference type="InterPro" id="IPR029063">
    <property type="entry name" value="SAM-dependent_MTases_sf"/>
</dbReference>